<comment type="caution">
    <text evidence="2">The sequence shown here is derived from an EMBL/GenBank/DDBJ whole genome shotgun (WGS) entry which is preliminary data.</text>
</comment>
<feature type="region of interest" description="Disordered" evidence="1">
    <location>
        <begin position="1"/>
        <end position="227"/>
    </location>
</feature>
<gene>
    <name evidence="2" type="ORF">CRENBAI_007681</name>
</gene>
<feature type="compositionally biased region" description="Polar residues" evidence="1">
    <location>
        <begin position="114"/>
        <end position="135"/>
    </location>
</feature>
<dbReference type="Proteomes" id="UP001311232">
    <property type="component" value="Unassembled WGS sequence"/>
</dbReference>
<evidence type="ECO:0000313" key="3">
    <source>
        <dbReference type="Proteomes" id="UP001311232"/>
    </source>
</evidence>
<proteinExistence type="predicted"/>
<accession>A0AAV9SDN6</accession>
<name>A0AAV9SDN6_9TELE</name>
<dbReference type="EMBL" id="JAHHUM010000594">
    <property type="protein sequence ID" value="KAK5618924.1"/>
    <property type="molecule type" value="Genomic_DNA"/>
</dbReference>
<protein>
    <submittedName>
        <fullName evidence="2">Uncharacterized protein</fullName>
    </submittedName>
</protein>
<evidence type="ECO:0000256" key="1">
    <source>
        <dbReference type="SAM" id="MobiDB-lite"/>
    </source>
</evidence>
<reference evidence="2 3" key="1">
    <citation type="submission" date="2021-06" db="EMBL/GenBank/DDBJ databases">
        <authorList>
            <person name="Palmer J.M."/>
        </authorList>
    </citation>
    <scope>NUCLEOTIDE SEQUENCE [LARGE SCALE GENOMIC DNA]</scope>
    <source>
        <strain evidence="2 3">MEX-2019</strain>
        <tissue evidence="2">Muscle</tissue>
    </source>
</reference>
<keyword evidence="3" id="KW-1185">Reference proteome</keyword>
<dbReference type="AlphaFoldDB" id="A0AAV9SDN6"/>
<feature type="compositionally biased region" description="Polar residues" evidence="1">
    <location>
        <begin position="88"/>
        <end position="98"/>
    </location>
</feature>
<sequence>MPGTRLQPKPGQWSNKTHPTPSPRPSISHTKMAGPPKCKLWASIGTCTNPPPTPRQTNQKHQGQDPTHHYAQGKDASPVGLHSPPRCRTSNIQASQYEAENPDATAEPREACPTSPTLGGQSRRTQDQRPNTTARHTVEDRMQQRAPIAKAHTMQMGPHQPSKNKAPPQKFTPPKKRPTPVQPDITSSQPSRRNHADTSDPPPPDRIGTGIRNQNQGKEPETKKEPP</sequence>
<organism evidence="2 3">
    <name type="scientific">Crenichthys baileyi</name>
    <name type="common">White River springfish</name>
    <dbReference type="NCBI Taxonomy" id="28760"/>
    <lineage>
        <taxon>Eukaryota</taxon>
        <taxon>Metazoa</taxon>
        <taxon>Chordata</taxon>
        <taxon>Craniata</taxon>
        <taxon>Vertebrata</taxon>
        <taxon>Euteleostomi</taxon>
        <taxon>Actinopterygii</taxon>
        <taxon>Neopterygii</taxon>
        <taxon>Teleostei</taxon>
        <taxon>Neoteleostei</taxon>
        <taxon>Acanthomorphata</taxon>
        <taxon>Ovalentaria</taxon>
        <taxon>Atherinomorphae</taxon>
        <taxon>Cyprinodontiformes</taxon>
        <taxon>Goodeidae</taxon>
        <taxon>Crenichthys</taxon>
    </lineage>
</organism>
<evidence type="ECO:0000313" key="2">
    <source>
        <dbReference type="EMBL" id="KAK5618924.1"/>
    </source>
</evidence>
<feature type="compositionally biased region" description="Polar residues" evidence="1">
    <location>
        <begin position="12"/>
        <end position="29"/>
    </location>
</feature>
<feature type="compositionally biased region" description="Basic and acidic residues" evidence="1">
    <location>
        <begin position="218"/>
        <end position="227"/>
    </location>
</feature>